<dbReference type="GO" id="GO:0046872">
    <property type="term" value="F:metal ion binding"/>
    <property type="evidence" value="ECO:0007669"/>
    <property type="project" value="UniProtKB-KW"/>
</dbReference>
<evidence type="ECO:0000256" key="2">
    <source>
        <dbReference type="ARBA" id="ARBA00022448"/>
    </source>
</evidence>
<sequence>MKLFEKNINKKICLLIVSILFFITFVPITVFAYRKLDQLQNKKGNKKKIVVTTTMLSNLTDQITKESDYFQVIHLMGEGVDPHNYQTKPSDLIHIITADLLVINGLHLEAQMEKAFEKLSTGKIFKAGDCLDLKEDIIKEEGFPDPHIWFDIQLWKRVGEQLTKKIKNIIDDKIENKIEKEKKIEQNWNNYEENLKKLENNIKKKIEENFEENSEIILITSHDCFSYFCRYLNKLSEKKQKFSLQSLQGISTQDEISASRVKELISLIQNNNIKAIFTESSIPDNDIKSLKEQIRKKITVVCENGEVLYSDSLNKQNDYIKTIEHNIDIISKYLKNK</sequence>
<gene>
    <name evidence="8" type="primary">znuA</name>
    <name evidence="8" type="ORF">MDPP_0092</name>
</gene>
<comment type="similarity">
    <text evidence="5">Belongs to the bacterial solute-binding protein 9 family.</text>
</comment>
<evidence type="ECO:0000256" key="5">
    <source>
        <dbReference type="RuleBase" id="RU003512"/>
    </source>
</evidence>
<keyword evidence="3" id="KW-0479">Metal-binding</keyword>
<evidence type="ECO:0000313" key="8">
    <source>
        <dbReference type="EMBL" id="TVY12320.1"/>
    </source>
</evidence>
<dbReference type="GO" id="GO:0030001">
    <property type="term" value="P:metal ion transport"/>
    <property type="evidence" value="ECO:0007669"/>
    <property type="project" value="InterPro"/>
</dbReference>
<keyword evidence="4" id="KW-0732">Signal</keyword>
<dbReference type="AlphaFoldDB" id="A0A559KJM2"/>
<feature type="transmembrane region" description="Helical" evidence="7">
    <location>
        <begin position="12"/>
        <end position="33"/>
    </location>
</feature>
<evidence type="ECO:0000256" key="1">
    <source>
        <dbReference type="ARBA" id="ARBA00004196"/>
    </source>
</evidence>
<dbReference type="Proteomes" id="UP000320078">
    <property type="component" value="Unassembled WGS sequence"/>
</dbReference>
<dbReference type="PANTHER" id="PTHR42953:SF1">
    <property type="entry name" value="METAL-BINDING PROTEIN HI_0362-RELATED"/>
    <property type="match status" value="1"/>
</dbReference>
<keyword evidence="6" id="KW-0175">Coiled coil</keyword>
<dbReference type="InterPro" id="IPR006129">
    <property type="entry name" value="AdhesinB"/>
</dbReference>
<dbReference type="GO" id="GO:0007155">
    <property type="term" value="P:cell adhesion"/>
    <property type="evidence" value="ECO:0007669"/>
    <property type="project" value="InterPro"/>
</dbReference>
<proteinExistence type="inferred from homology"/>
<dbReference type="InterPro" id="IPR006127">
    <property type="entry name" value="ZnuA-like"/>
</dbReference>
<keyword evidence="2 5" id="KW-0813">Transport</keyword>
<name>A0A559KJM2_9MOLU</name>
<evidence type="ECO:0000256" key="7">
    <source>
        <dbReference type="SAM" id="Phobius"/>
    </source>
</evidence>
<evidence type="ECO:0000256" key="4">
    <source>
        <dbReference type="ARBA" id="ARBA00022729"/>
    </source>
</evidence>
<dbReference type="GO" id="GO:0030313">
    <property type="term" value="C:cell envelope"/>
    <property type="evidence" value="ECO:0007669"/>
    <property type="project" value="UniProtKB-SubCell"/>
</dbReference>
<keyword evidence="9" id="KW-1185">Reference proteome</keyword>
<dbReference type="PRINTS" id="PR00690">
    <property type="entry name" value="ADHESNFAMILY"/>
</dbReference>
<evidence type="ECO:0000256" key="3">
    <source>
        <dbReference type="ARBA" id="ARBA00022723"/>
    </source>
</evidence>
<evidence type="ECO:0000256" key="6">
    <source>
        <dbReference type="SAM" id="Coils"/>
    </source>
</evidence>
<dbReference type="SUPFAM" id="SSF53807">
    <property type="entry name" value="Helical backbone' metal receptor"/>
    <property type="match status" value="1"/>
</dbReference>
<reference evidence="8 9" key="1">
    <citation type="submission" date="2019-06" db="EMBL/GenBank/DDBJ databases">
        <title>Draft Genome Sequence of Candidatus Phytoplasma pini-Related Strain MDPP: A Resource for Comparative Genomics of Gymnosperm-infecting Phytoplasmas.</title>
        <authorList>
            <person name="Cai W."/>
            <person name="Costanzo S."/>
            <person name="Shao J."/>
            <person name="Zhao Y."/>
            <person name="Davis R."/>
        </authorList>
    </citation>
    <scope>NUCLEOTIDE SEQUENCE [LARGE SCALE GENOMIC DNA]</scope>
    <source>
        <strain evidence="8 9">MDPP</strain>
    </source>
</reference>
<keyword evidence="7" id="KW-1133">Transmembrane helix</keyword>
<dbReference type="InterPro" id="IPR050492">
    <property type="entry name" value="Bact_metal-bind_prot9"/>
</dbReference>
<keyword evidence="7" id="KW-0472">Membrane</keyword>
<dbReference type="PRINTS" id="PR00691">
    <property type="entry name" value="ADHESINB"/>
</dbReference>
<dbReference type="Pfam" id="PF01297">
    <property type="entry name" value="ZnuA"/>
    <property type="match status" value="1"/>
</dbReference>
<accession>A0A559KJM2</accession>
<dbReference type="PANTHER" id="PTHR42953">
    <property type="entry name" value="HIGH-AFFINITY ZINC UPTAKE SYSTEM PROTEIN ZNUA-RELATED"/>
    <property type="match status" value="1"/>
</dbReference>
<evidence type="ECO:0000313" key="9">
    <source>
        <dbReference type="Proteomes" id="UP000320078"/>
    </source>
</evidence>
<dbReference type="Gene3D" id="3.40.50.1980">
    <property type="entry name" value="Nitrogenase molybdenum iron protein domain"/>
    <property type="match status" value="2"/>
</dbReference>
<protein>
    <submittedName>
        <fullName evidence="8">ABC-type Mn/Zn transport system, periplasmic component</fullName>
    </submittedName>
</protein>
<feature type="coiled-coil region" evidence="6">
    <location>
        <begin position="174"/>
        <end position="215"/>
    </location>
</feature>
<organism evidence="8 9">
    <name type="scientific">Candidatus Phytoplasma pini</name>
    <dbReference type="NCBI Taxonomy" id="267362"/>
    <lineage>
        <taxon>Bacteria</taxon>
        <taxon>Bacillati</taxon>
        <taxon>Mycoplasmatota</taxon>
        <taxon>Mollicutes</taxon>
        <taxon>Acholeplasmatales</taxon>
        <taxon>Acholeplasmataceae</taxon>
        <taxon>Candidatus Phytoplasma</taxon>
    </lineage>
</organism>
<dbReference type="RefSeq" id="WP_246058860.1">
    <property type="nucleotide sequence ID" value="NZ_VIAE01000002.1"/>
</dbReference>
<keyword evidence="7" id="KW-0812">Transmembrane</keyword>
<dbReference type="InterPro" id="IPR006128">
    <property type="entry name" value="Lipoprotein_PsaA-like"/>
</dbReference>
<comment type="caution">
    <text evidence="8">The sequence shown here is derived from an EMBL/GenBank/DDBJ whole genome shotgun (WGS) entry which is preliminary data.</text>
</comment>
<comment type="subcellular location">
    <subcellularLocation>
        <location evidence="1">Cell envelope</location>
    </subcellularLocation>
</comment>
<dbReference type="EMBL" id="VIAE01000002">
    <property type="protein sequence ID" value="TVY12320.1"/>
    <property type="molecule type" value="Genomic_DNA"/>
</dbReference>